<dbReference type="Proteomes" id="UP000321304">
    <property type="component" value="Unassembled WGS sequence"/>
</dbReference>
<evidence type="ECO:0000259" key="4">
    <source>
        <dbReference type="SMART" id="SM00382"/>
    </source>
</evidence>
<comment type="caution">
    <text evidence="5">The sequence shown here is derived from an EMBL/GenBank/DDBJ whole genome shotgun (WGS) entry which is preliminary data.</text>
</comment>
<comment type="similarity">
    <text evidence="1">Belongs to the AAA ATPase family.</text>
</comment>
<keyword evidence="2" id="KW-0547">Nucleotide-binding</keyword>
<dbReference type="SMART" id="SM00382">
    <property type="entry name" value="AAA"/>
    <property type="match status" value="1"/>
</dbReference>
<dbReference type="Pfam" id="PF00004">
    <property type="entry name" value="AAA"/>
    <property type="match status" value="1"/>
</dbReference>
<reference evidence="5 6" key="1">
    <citation type="submission" date="2019-06" db="EMBL/GenBank/DDBJ databases">
        <title>Genomic Encyclopedia of Type Strains, Phase IV (KMG-V): Genome sequencing to study the core and pangenomes of soil and plant-associated prokaryotes.</title>
        <authorList>
            <person name="Whitman W."/>
        </authorList>
    </citation>
    <scope>NUCLEOTIDE SEQUENCE [LARGE SCALE GENOMIC DNA]</scope>
    <source>
        <strain evidence="5 6">BR 10355</strain>
    </source>
</reference>
<name>A0A560L1I5_9BRAD</name>
<sequence length="576" mass="63428">MTHMPEEHERSPGVLMDPVCVNAESIQLVFHNDDDTPVGFVVRLLREVFGKQQRDASALAEFVWQQGKAVCGPYPPSVAKALIEEAQNRIRAAGFPLLITSEAAGKADTADLSDVQFEYACDALDWHFFDFLPGELATTVRHLPAYMRADVQVAIDRLFADPIRFFGAYERHWDEALSLARMKRRGSDAISLVPPQFDEIDTGELAPVKCLRNGLWLCQASEFPYAVVLSHDREFGREALIRIEIIVPARETGDSFVQCCFDELERTIHSACSYRGKIISLDGGADCPGRIRGVTVHRLPKVKREDVILPERALKLLDRSVLDFVDARDALRRLRQSTRKGILLYGPPGTGKTHTVHYLATNLPGYTTLIITAEQLELLSAYMALARLLQPTMVVIDDVDRTASSRSILAACEVSLLSKLLNEMDGLKEDADILFVLTTNRPDQLEVTLADCPGRIDQAIEMPLPDAASRGKLIRLYSGGLPLEGEIITEAVRSTEGASVTFIKELMRRITQSSIARDGGHSVITADIHEALDDMLFAGGRLNAKLLGGSQAMAAGARSGATGAIESSRKSRKARH</sequence>
<organism evidence="5 6">
    <name type="scientific">Bradyrhizobium macuxiense</name>
    <dbReference type="NCBI Taxonomy" id="1755647"/>
    <lineage>
        <taxon>Bacteria</taxon>
        <taxon>Pseudomonadati</taxon>
        <taxon>Pseudomonadota</taxon>
        <taxon>Alphaproteobacteria</taxon>
        <taxon>Hyphomicrobiales</taxon>
        <taxon>Nitrobacteraceae</taxon>
        <taxon>Bradyrhizobium</taxon>
    </lineage>
</organism>
<dbReference type="InterPro" id="IPR003769">
    <property type="entry name" value="ClpS_core"/>
</dbReference>
<dbReference type="InterPro" id="IPR050221">
    <property type="entry name" value="26S_Proteasome_ATPase"/>
</dbReference>
<keyword evidence="5" id="KW-0378">Hydrolase</keyword>
<dbReference type="GO" id="GO:0005524">
    <property type="term" value="F:ATP binding"/>
    <property type="evidence" value="ECO:0007669"/>
    <property type="project" value="UniProtKB-KW"/>
</dbReference>
<keyword evidence="6" id="KW-1185">Reference proteome</keyword>
<dbReference type="GO" id="GO:0016887">
    <property type="term" value="F:ATP hydrolysis activity"/>
    <property type="evidence" value="ECO:0007669"/>
    <property type="project" value="InterPro"/>
</dbReference>
<evidence type="ECO:0000313" key="5">
    <source>
        <dbReference type="EMBL" id="TWB89391.1"/>
    </source>
</evidence>
<dbReference type="CDD" id="cd19481">
    <property type="entry name" value="RecA-like_protease"/>
    <property type="match status" value="1"/>
</dbReference>
<dbReference type="PANTHER" id="PTHR23073">
    <property type="entry name" value="26S PROTEASOME REGULATORY SUBUNIT"/>
    <property type="match status" value="1"/>
</dbReference>
<keyword evidence="5" id="KW-0645">Protease</keyword>
<dbReference type="InterPro" id="IPR027417">
    <property type="entry name" value="P-loop_NTPase"/>
</dbReference>
<dbReference type="SUPFAM" id="SSF52540">
    <property type="entry name" value="P-loop containing nucleoside triphosphate hydrolases"/>
    <property type="match status" value="1"/>
</dbReference>
<accession>A0A560L1I5</accession>
<dbReference type="Gene3D" id="3.30.1390.10">
    <property type="match status" value="1"/>
</dbReference>
<evidence type="ECO:0000256" key="2">
    <source>
        <dbReference type="ARBA" id="ARBA00022741"/>
    </source>
</evidence>
<dbReference type="SUPFAM" id="SSF54736">
    <property type="entry name" value="ClpS-like"/>
    <property type="match status" value="1"/>
</dbReference>
<proteinExistence type="inferred from homology"/>
<dbReference type="GO" id="GO:0030163">
    <property type="term" value="P:protein catabolic process"/>
    <property type="evidence" value="ECO:0007669"/>
    <property type="project" value="InterPro"/>
</dbReference>
<protein>
    <submittedName>
        <fullName evidence="5">ATP-dependent Clp protease adaptor protein ClpS</fullName>
    </submittedName>
</protein>
<feature type="domain" description="AAA+ ATPase" evidence="4">
    <location>
        <begin position="338"/>
        <end position="466"/>
    </location>
</feature>
<dbReference type="EMBL" id="VITY01000016">
    <property type="protein sequence ID" value="TWB89391.1"/>
    <property type="molecule type" value="Genomic_DNA"/>
</dbReference>
<dbReference type="InterPro" id="IPR014719">
    <property type="entry name" value="Ribosomal_bL12_C/ClpS-like"/>
</dbReference>
<dbReference type="GO" id="GO:0006508">
    <property type="term" value="P:proteolysis"/>
    <property type="evidence" value="ECO:0007669"/>
    <property type="project" value="UniProtKB-KW"/>
</dbReference>
<dbReference type="InterPro" id="IPR003593">
    <property type="entry name" value="AAA+_ATPase"/>
</dbReference>
<gene>
    <name evidence="5" type="ORF">FBZ93_116108</name>
</gene>
<evidence type="ECO:0000256" key="3">
    <source>
        <dbReference type="ARBA" id="ARBA00022840"/>
    </source>
</evidence>
<dbReference type="RefSeq" id="WP_246667757.1">
    <property type="nucleotide sequence ID" value="NZ_VITY01000016.1"/>
</dbReference>
<dbReference type="InterPro" id="IPR003959">
    <property type="entry name" value="ATPase_AAA_core"/>
</dbReference>
<keyword evidence="3" id="KW-0067">ATP-binding</keyword>
<dbReference type="Pfam" id="PF02617">
    <property type="entry name" value="ClpS"/>
    <property type="match status" value="1"/>
</dbReference>
<dbReference type="AlphaFoldDB" id="A0A560L1I5"/>
<evidence type="ECO:0000256" key="1">
    <source>
        <dbReference type="ARBA" id="ARBA00006914"/>
    </source>
</evidence>
<dbReference type="Gene3D" id="3.40.50.300">
    <property type="entry name" value="P-loop containing nucleotide triphosphate hydrolases"/>
    <property type="match status" value="1"/>
</dbReference>
<evidence type="ECO:0000313" key="6">
    <source>
        <dbReference type="Proteomes" id="UP000321304"/>
    </source>
</evidence>
<dbReference type="GO" id="GO:0008233">
    <property type="term" value="F:peptidase activity"/>
    <property type="evidence" value="ECO:0007669"/>
    <property type="project" value="UniProtKB-KW"/>
</dbReference>